<organism evidence="2 5">
    <name type="scientific">Phytopseudomonas dryadis</name>
    <dbReference type="NCBI Taxonomy" id="2487520"/>
    <lineage>
        <taxon>Bacteria</taxon>
        <taxon>Pseudomonadati</taxon>
        <taxon>Pseudomonadota</taxon>
        <taxon>Gammaproteobacteria</taxon>
        <taxon>Pseudomonadales</taxon>
        <taxon>Pseudomonadaceae</taxon>
        <taxon>Phytopseudomonas</taxon>
    </lineage>
</organism>
<dbReference type="Proteomes" id="UP000291334">
    <property type="component" value="Unassembled WGS sequence"/>
</dbReference>
<proteinExistence type="predicted"/>
<protein>
    <recommendedName>
        <fullName evidence="6">Chemotaxis protein</fullName>
    </recommendedName>
</protein>
<evidence type="ECO:0008006" key="6">
    <source>
        <dbReference type="Google" id="ProtNLM"/>
    </source>
</evidence>
<evidence type="ECO:0000313" key="3">
    <source>
        <dbReference type="EMBL" id="TBV07150.1"/>
    </source>
</evidence>
<comment type="caution">
    <text evidence="2">The sequence shown here is derived from an EMBL/GenBank/DDBJ whole genome shotgun (WGS) entry which is preliminary data.</text>
</comment>
<accession>A0A4Q9R3X8</accession>
<dbReference type="RefSeq" id="WP_131173707.1">
    <property type="nucleotide sequence ID" value="NZ_QJUL01000012.1"/>
</dbReference>
<evidence type="ECO:0000256" key="1">
    <source>
        <dbReference type="SAM" id="Coils"/>
    </source>
</evidence>
<dbReference type="EMBL" id="QJUM01000009">
    <property type="protein sequence ID" value="TBV07150.1"/>
    <property type="molecule type" value="Genomic_DNA"/>
</dbReference>
<evidence type="ECO:0000313" key="5">
    <source>
        <dbReference type="Proteomes" id="UP000293172"/>
    </source>
</evidence>
<dbReference type="EMBL" id="QJUL01000012">
    <property type="protein sequence ID" value="TBU93342.1"/>
    <property type="molecule type" value="Genomic_DNA"/>
</dbReference>
<keyword evidence="4" id="KW-1185">Reference proteome</keyword>
<dbReference type="OrthoDB" id="8688854at2"/>
<name>A0A4Q9R3X8_9GAMM</name>
<dbReference type="AlphaFoldDB" id="A0A4Q9R3X8"/>
<gene>
    <name evidence="3" type="ORF">DNK34_10040</name>
    <name evidence="2" type="ORF">DNK44_10145</name>
</gene>
<feature type="coiled-coil region" evidence="1">
    <location>
        <begin position="67"/>
        <end position="98"/>
    </location>
</feature>
<evidence type="ECO:0000313" key="4">
    <source>
        <dbReference type="Proteomes" id="UP000291334"/>
    </source>
</evidence>
<keyword evidence="1" id="KW-0175">Coiled coil</keyword>
<dbReference type="Proteomes" id="UP000293172">
    <property type="component" value="Unassembled WGS sequence"/>
</dbReference>
<reference evidence="4 5" key="1">
    <citation type="submission" date="2018-06" db="EMBL/GenBank/DDBJ databases">
        <title>Three novel Pseudomonas species isolated from symptomatic oak.</title>
        <authorList>
            <person name="Bueno-Gonzalez V."/>
            <person name="Brady C."/>
        </authorList>
    </citation>
    <scope>NUCLEOTIDE SEQUENCE [LARGE SCALE GENOMIC DNA]</scope>
    <source>
        <strain evidence="3 4">P26B</strain>
        <strain evidence="2 5">P6B</strain>
    </source>
</reference>
<evidence type="ECO:0000313" key="2">
    <source>
        <dbReference type="EMBL" id="TBU93342.1"/>
    </source>
</evidence>
<sequence length="150" mass="15552">MRVDTVVPSAAPAAVASASVNESTAREGGAAVDAEGIRVTLSELGRARSAQAQKNGDIDDSDLPATIKQLLKVIRELKAQLAEKMAELQALMAQQEMDAETRQMQAQALQTEVASLSGALSSASAQLVKAMSDQNLGSEQGLTVASLLMG</sequence>